<reference evidence="1" key="2">
    <citation type="submission" date="2024-06" db="UniProtKB">
        <authorList>
            <consortium name="EnsemblMetazoa"/>
        </authorList>
    </citation>
    <scope>IDENTIFICATION</scope>
</reference>
<dbReference type="RefSeq" id="XP_019856771.1">
    <property type="nucleotide sequence ID" value="XM_020001212.1"/>
</dbReference>
<sequence>MATKPNCAEVNGWDDDDRLKFFKVLLPGRAQSAFQRLPKDSKNTYTYAVEALTECFEPSSKHDLYGAELLIREKKFTKSWGDLAEELRHQSCYTLIDPSVWKQEIRGTLKPVTNHKLVGVTGIPLNTIGSTEITITVPGMSLQVPVVVVEGLTADGIMGLDFLQAHCCQIDIKHKRLHLQQLDVSIPLYPHAKGRSSAIVVDTVEVLVAETVVIPAQSEMEVQATTATSLTGSPQT</sequence>
<dbReference type="CDD" id="cd00303">
    <property type="entry name" value="retropepsin_like"/>
    <property type="match status" value="1"/>
</dbReference>
<proteinExistence type="predicted"/>
<evidence type="ECO:0000313" key="1">
    <source>
        <dbReference type="EnsemblMetazoa" id="XP_019856771.1"/>
    </source>
</evidence>
<dbReference type="Gene3D" id="2.40.70.10">
    <property type="entry name" value="Acid Proteases"/>
    <property type="match status" value="1"/>
</dbReference>
<organism evidence="1 2">
    <name type="scientific">Amphimedon queenslandica</name>
    <name type="common">Sponge</name>
    <dbReference type="NCBI Taxonomy" id="400682"/>
    <lineage>
        <taxon>Eukaryota</taxon>
        <taxon>Metazoa</taxon>
        <taxon>Porifera</taxon>
        <taxon>Demospongiae</taxon>
        <taxon>Heteroscleromorpha</taxon>
        <taxon>Haplosclerida</taxon>
        <taxon>Niphatidae</taxon>
        <taxon>Amphimedon</taxon>
    </lineage>
</organism>
<name>A0AAN0JJ02_AMPQE</name>
<dbReference type="EnsemblMetazoa" id="XM_020001212.1">
    <property type="protein sequence ID" value="XP_019856771.1"/>
    <property type="gene ID" value="LOC109585218"/>
</dbReference>
<keyword evidence="2" id="KW-1185">Reference proteome</keyword>
<accession>A0AAN0JJ02</accession>
<dbReference type="InterPro" id="IPR021109">
    <property type="entry name" value="Peptidase_aspartic_dom_sf"/>
</dbReference>
<evidence type="ECO:0000313" key="2">
    <source>
        <dbReference type="Proteomes" id="UP000007879"/>
    </source>
</evidence>
<reference evidence="2" key="1">
    <citation type="journal article" date="2010" name="Nature">
        <title>The Amphimedon queenslandica genome and the evolution of animal complexity.</title>
        <authorList>
            <person name="Srivastava M."/>
            <person name="Simakov O."/>
            <person name="Chapman J."/>
            <person name="Fahey B."/>
            <person name="Gauthier M.E."/>
            <person name="Mitros T."/>
            <person name="Richards G.S."/>
            <person name="Conaco C."/>
            <person name="Dacre M."/>
            <person name="Hellsten U."/>
            <person name="Larroux C."/>
            <person name="Putnam N.H."/>
            <person name="Stanke M."/>
            <person name="Adamska M."/>
            <person name="Darling A."/>
            <person name="Degnan S.M."/>
            <person name="Oakley T.H."/>
            <person name="Plachetzki D.C."/>
            <person name="Zhai Y."/>
            <person name="Adamski M."/>
            <person name="Calcino A."/>
            <person name="Cummins S.F."/>
            <person name="Goodstein D.M."/>
            <person name="Harris C."/>
            <person name="Jackson D.J."/>
            <person name="Leys S.P."/>
            <person name="Shu S."/>
            <person name="Woodcroft B.J."/>
            <person name="Vervoort M."/>
            <person name="Kosik K.S."/>
            <person name="Manning G."/>
            <person name="Degnan B.M."/>
            <person name="Rokhsar D.S."/>
        </authorList>
    </citation>
    <scope>NUCLEOTIDE SEQUENCE [LARGE SCALE GENOMIC DNA]</scope>
</reference>
<protein>
    <submittedName>
        <fullName evidence="1">Uncharacterized protein</fullName>
    </submittedName>
</protein>
<dbReference type="SUPFAM" id="SSF50630">
    <property type="entry name" value="Acid proteases"/>
    <property type="match status" value="1"/>
</dbReference>
<dbReference type="KEGG" id="aqu:109585218"/>
<dbReference type="GeneID" id="109585218"/>
<dbReference type="AlphaFoldDB" id="A0AAN0JJ02"/>
<dbReference type="Proteomes" id="UP000007879">
    <property type="component" value="Unassembled WGS sequence"/>
</dbReference>